<keyword evidence="4" id="KW-1133">Transmembrane helix</keyword>
<evidence type="ECO:0000256" key="3">
    <source>
        <dbReference type="ARBA" id="ARBA00022679"/>
    </source>
</evidence>
<evidence type="ECO:0008006" key="8">
    <source>
        <dbReference type="Google" id="ProtNLM"/>
    </source>
</evidence>
<evidence type="ECO:0000256" key="1">
    <source>
        <dbReference type="ARBA" id="ARBA00009995"/>
    </source>
</evidence>
<comment type="similarity">
    <text evidence="1">Belongs to the UDP-glycosyltransferase family.</text>
</comment>
<dbReference type="RefSeq" id="XP_019557271.2">
    <property type="nucleotide sequence ID" value="XM_019701726.3"/>
</dbReference>
<feature type="signal peptide" evidence="5">
    <location>
        <begin position="1"/>
        <end position="21"/>
    </location>
</feature>
<name>A0ABM1Y6J3_AEDAL</name>
<evidence type="ECO:0000256" key="4">
    <source>
        <dbReference type="SAM" id="Phobius"/>
    </source>
</evidence>
<keyword evidence="7" id="KW-1185">Reference proteome</keyword>
<proteinExistence type="inferred from homology"/>
<evidence type="ECO:0000256" key="5">
    <source>
        <dbReference type="SAM" id="SignalP"/>
    </source>
</evidence>
<dbReference type="Pfam" id="PF00201">
    <property type="entry name" value="UDPGT"/>
    <property type="match status" value="1"/>
</dbReference>
<dbReference type="GeneID" id="109426260"/>
<sequence length="522" mass="60143">MDRIVKCAVLVCLVGVPLCDGINILCLMGVPSPSHHIWNRVLMEALAAKGYNLTIVSPDTEKVQKPNLTYIHLEEVYHTIHDGDTAIDFYEMAQQNLVKSMLTFYEYAYSLCEGVLRSKGLNEILSYPDDFKFDLVLYDYTCGPCLMGLYHKFGQPPLVGVTGFNIPPYTVDLIGGHKYPAYIPYYTLTYDTDMTFFQRLENSFIYTVDYLYRNYYYLPKTDEIIRRRPEFKDGPYLGDLDQKMILMLVNSHHAVDFPEPIPQNMIPVGGLQILPSKPLPADIEEFVRTSRKGAILFSLGTNVLSSDLGEERIKMFLEAFGKFPDYNFLWKFEADPTKYKIPKNLMMRKFLPQSDILAHPRTKLFITHAGLLSTHEATWHGVPMIGIPFIADQYRNLEKSLRAGVAERLDVWTLTTERIVHTIRKVLEDPSYRLKMSEKSALFRDQPEKPLDRALWWIDWCLRHPKAETIQSPTLRLGLWRSELYDVKIFVIVVAVAVFVVAKRVIGSLTRSNKSNKKLKKK</sequence>
<dbReference type="Gene3D" id="3.40.50.2000">
    <property type="entry name" value="Glycogen Phosphorylase B"/>
    <property type="match status" value="1"/>
</dbReference>
<feature type="chain" id="PRO_5046135915" description="Glucosyl/glucuronosyl transferase" evidence="5">
    <location>
        <begin position="22"/>
        <end position="522"/>
    </location>
</feature>
<keyword evidence="2" id="KW-0328">Glycosyltransferase</keyword>
<dbReference type="PANTHER" id="PTHR48043">
    <property type="entry name" value="EG:EG0003.4 PROTEIN-RELATED"/>
    <property type="match status" value="1"/>
</dbReference>
<accession>A0ABM1Y6J3</accession>
<reference evidence="7" key="1">
    <citation type="journal article" date="2015" name="Proc. Natl. Acad. Sci. U.S.A.">
        <title>Genome sequence of the Asian Tiger mosquito, Aedes albopictus, reveals insights into its biology, genetics, and evolution.</title>
        <authorList>
            <person name="Chen X.G."/>
            <person name="Jiang X."/>
            <person name="Gu J."/>
            <person name="Xu M."/>
            <person name="Wu Y."/>
            <person name="Deng Y."/>
            <person name="Zhang C."/>
            <person name="Bonizzoni M."/>
            <person name="Dermauw W."/>
            <person name="Vontas J."/>
            <person name="Armbruster P."/>
            <person name="Huang X."/>
            <person name="Yang Y."/>
            <person name="Zhang H."/>
            <person name="He W."/>
            <person name="Peng H."/>
            <person name="Liu Y."/>
            <person name="Wu K."/>
            <person name="Chen J."/>
            <person name="Lirakis M."/>
            <person name="Topalis P."/>
            <person name="Van Leeuwen T."/>
            <person name="Hall A.B."/>
            <person name="Jiang X."/>
            <person name="Thorpe C."/>
            <person name="Mueller R.L."/>
            <person name="Sun C."/>
            <person name="Waterhouse R.M."/>
            <person name="Yan G."/>
            <person name="Tu Z.J."/>
            <person name="Fang X."/>
            <person name="James A.A."/>
        </authorList>
    </citation>
    <scope>NUCLEOTIDE SEQUENCE [LARGE SCALE GENOMIC DNA]</scope>
    <source>
        <strain evidence="7">Foshan</strain>
    </source>
</reference>
<dbReference type="CDD" id="cd03784">
    <property type="entry name" value="GT1_Gtf-like"/>
    <property type="match status" value="1"/>
</dbReference>
<keyword evidence="4" id="KW-0812">Transmembrane</keyword>
<evidence type="ECO:0000313" key="7">
    <source>
        <dbReference type="Proteomes" id="UP000069940"/>
    </source>
</evidence>
<keyword evidence="5" id="KW-0732">Signal</keyword>
<dbReference type="SUPFAM" id="SSF53756">
    <property type="entry name" value="UDP-Glycosyltransferase/glycogen phosphorylase"/>
    <property type="match status" value="1"/>
</dbReference>
<feature type="transmembrane region" description="Helical" evidence="4">
    <location>
        <begin position="489"/>
        <end position="510"/>
    </location>
</feature>
<organism evidence="6 7">
    <name type="scientific">Aedes albopictus</name>
    <name type="common">Asian tiger mosquito</name>
    <name type="synonym">Stegomyia albopicta</name>
    <dbReference type="NCBI Taxonomy" id="7160"/>
    <lineage>
        <taxon>Eukaryota</taxon>
        <taxon>Metazoa</taxon>
        <taxon>Ecdysozoa</taxon>
        <taxon>Arthropoda</taxon>
        <taxon>Hexapoda</taxon>
        <taxon>Insecta</taxon>
        <taxon>Pterygota</taxon>
        <taxon>Neoptera</taxon>
        <taxon>Endopterygota</taxon>
        <taxon>Diptera</taxon>
        <taxon>Nematocera</taxon>
        <taxon>Culicoidea</taxon>
        <taxon>Culicidae</taxon>
        <taxon>Culicinae</taxon>
        <taxon>Aedini</taxon>
        <taxon>Aedes</taxon>
        <taxon>Stegomyia</taxon>
    </lineage>
</organism>
<dbReference type="InterPro" id="IPR050271">
    <property type="entry name" value="UDP-glycosyltransferase"/>
</dbReference>
<keyword evidence="4" id="KW-0472">Membrane</keyword>
<evidence type="ECO:0000256" key="2">
    <source>
        <dbReference type="ARBA" id="ARBA00022676"/>
    </source>
</evidence>
<protein>
    <recommendedName>
        <fullName evidence="8">Glucosyl/glucuronosyl transferase</fullName>
    </recommendedName>
</protein>
<dbReference type="PANTHER" id="PTHR48043:SF159">
    <property type="entry name" value="EG:EG0003.4 PROTEIN-RELATED"/>
    <property type="match status" value="1"/>
</dbReference>
<dbReference type="Proteomes" id="UP000069940">
    <property type="component" value="Unassembled WGS sequence"/>
</dbReference>
<dbReference type="EnsemblMetazoa" id="AALFPA23_006229.R8071">
    <property type="protein sequence ID" value="AALFPA23_006229.P8071"/>
    <property type="gene ID" value="AALFPA23_006229"/>
</dbReference>
<dbReference type="InterPro" id="IPR002213">
    <property type="entry name" value="UDP_glucos_trans"/>
</dbReference>
<keyword evidence="3" id="KW-0808">Transferase</keyword>
<evidence type="ECO:0000313" key="6">
    <source>
        <dbReference type="EnsemblMetazoa" id="AALFPA23_006229.P8071"/>
    </source>
</evidence>
<reference evidence="6" key="2">
    <citation type="submission" date="2025-05" db="UniProtKB">
        <authorList>
            <consortium name="EnsemblMetazoa"/>
        </authorList>
    </citation>
    <scope>IDENTIFICATION</scope>
    <source>
        <strain evidence="6">Foshan</strain>
    </source>
</reference>